<dbReference type="RefSeq" id="WP_055576090.1">
    <property type="nucleotide sequence ID" value="NZ_LKTM01000001.1"/>
</dbReference>
<comment type="caution">
    <text evidence="3">The sequence shown here is derived from an EMBL/GenBank/DDBJ whole genome shotgun (WGS) entry which is preliminary data.</text>
</comment>
<dbReference type="OrthoDB" id="4568361at2"/>
<dbReference type="STRING" id="1778.A9W97_05775"/>
<accession>A0A0Q2S198</accession>
<dbReference type="Pfam" id="PF08237">
    <property type="entry name" value="PE-PPE"/>
    <property type="match status" value="1"/>
</dbReference>
<organism evidence="3 4">
    <name type="scientific">Mycobacterium gordonae</name>
    <dbReference type="NCBI Taxonomy" id="1778"/>
    <lineage>
        <taxon>Bacteria</taxon>
        <taxon>Bacillati</taxon>
        <taxon>Actinomycetota</taxon>
        <taxon>Actinomycetes</taxon>
        <taxon>Mycobacteriales</taxon>
        <taxon>Mycobacteriaceae</taxon>
        <taxon>Mycobacterium</taxon>
    </lineage>
</organism>
<evidence type="ECO:0000313" key="4">
    <source>
        <dbReference type="Proteomes" id="UP000051677"/>
    </source>
</evidence>
<gene>
    <name evidence="3" type="ORF">AO501_07030</name>
</gene>
<protein>
    <submittedName>
        <fullName evidence="3">PE family protein</fullName>
    </submittedName>
</protein>
<name>A0A0Q2S198_MYCGO</name>
<dbReference type="InterPro" id="IPR013228">
    <property type="entry name" value="PE-PPE_C"/>
</dbReference>
<feature type="domain" description="PE" evidence="1">
    <location>
        <begin position="5"/>
        <end position="93"/>
    </location>
</feature>
<evidence type="ECO:0000313" key="3">
    <source>
        <dbReference type="EMBL" id="KQH81331.1"/>
    </source>
</evidence>
<sequence length="550" mass="57110">MSFLLAEPQAMVAAATDIEGIGAALSAASAAAATPTSSLLAAAGDEVSAAIANLFGTFGREYQDVVRQFEAFHGEFQRTLAAAGSAYAQAETAAAAALGGAFAPTAQAATAAAIPWVPNDISLVLSGTGVPIVTAEFLQKANNYIGTTVAQLQGLNTPEELYPLTGVRSLYFNRSVQIGLTTMDNAVYHQIHDLNQSVTVFGVSQSAVISSLYMRNLAAGLSSFGATPPPANMLNFVLTGNEMNPNGGLLSRFPGLVMSSLGLEFYGATPSDTIYPVRNYTLEYDGFADFPKYPLNLISDLNAVAGIVFVHPQYLNLTQAQINAAIPLQTSPGYTGNTSYYILPTEHLPLLQPLRAVPGIGNPLANLIEPNMRVLVNLGYGDPNYGYSTSPADLPTPFGLFPDVAPGTVFNALANGTQQGINHFSADLQAMASQPVTAPTFSLPSPTEIGAKVAALPTPQQIANTVGSIAATNYAVLLPTADIATSVVTSLPAYNAALFTQQLAQGNLINAIGLPIAADVGLATVAGAVEFLVLTEAVVNTLQDIQSLIP</sequence>
<dbReference type="Pfam" id="PF00934">
    <property type="entry name" value="PE"/>
    <property type="match status" value="1"/>
</dbReference>
<feature type="domain" description="PE-PPE" evidence="2">
    <location>
        <begin position="151"/>
        <end position="380"/>
    </location>
</feature>
<dbReference type="AlphaFoldDB" id="A0A0Q2S198"/>
<evidence type="ECO:0000259" key="2">
    <source>
        <dbReference type="Pfam" id="PF08237"/>
    </source>
</evidence>
<reference evidence="3 4" key="1">
    <citation type="submission" date="2015-10" db="EMBL/GenBank/DDBJ databases">
        <title>Mycobacterium gordonae draft genome assembly.</title>
        <authorList>
            <person name="Ustinova V."/>
            <person name="Smirnova T."/>
            <person name="Blagodatskikh K."/>
            <person name="Varlamov D."/>
            <person name="Larionova E."/>
            <person name="Chernousova L."/>
        </authorList>
    </citation>
    <scope>NUCLEOTIDE SEQUENCE [LARGE SCALE GENOMIC DNA]</scope>
    <source>
        <strain evidence="3 4">CTRI 14-8773</strain>
    </source>
</reference>
<dbReference type="EMBL" id="LKTM01000001">
    <property type="protein sequence ID" value="KQH81331.1"/>
    <property type="molecule type" value="Genomic_DNA"/>
</dbReference>
<dbReference type="Proteomes" id="UP000051677">
    <property type="component" value="Unassembled WGS sequence"/>
</dbReference>
<proteinExistence type="predicted"/>
<dbReference type="SUPFAM" id="SSF140459">
    <property type="entry name" value="PE/PPE dimer-like"/>
    <property type="match status" value="1"/>
</dbReference>
<dbReference type="InterPro" id="IPR038332">
    <property type="entry name" value="PPE_sf"/>
</dbReference>
<dbReference type="Gene3D" id="1.10.287.850">
    <property type="entry name" value="HP0062-like domain"/>
    <property type="match status" value="1"/>
</dbReference>
<evidence type="ECO:0000259" key="1">
    <source>
        <dbReference type="Pfam" id="PF00934"/>
    </source>
</evidence>
<dbReference type="InterPro" id="IPR000084">
    <property type="entry name" value="PE-PGRS_N"/>
</dbReference>